<reference evidence="2" key="2">
    <citation type="submission" date="2008-12" db="EMBL/GenBank/DDBJ databases">
        <title>Improved gene annotation of the rice (Oryza sativa) genomes.</title>
        <authorList>
            <person name="Wang J."/>
            <person name="Li R."/>
            <person name="Fan W."/>
            <person name="Huang Q."/>
            <person name="Zhang J."/>
            <person name="Zhou Y."/>
            <person name="Hu Y."/>
            <person name="Zi S."/>
            <person name="Li J."/>
            <person name="Ni P."/>
            <person name="Zheng H."/>
            <person name="Zhang Y."/>
            <person name="Zhao M."/>
            <person name="Hao Q."/>
            <person name="McDermott J."/>
            <person name="Samudrala R."/>
            <person name="Kristiansen K."/>
            <person name="Wong G.K.-S."/>
        </authorList>
    </citation>
    <scope>NUCLEOTIDE SEQUENCE</scope>
</reference>
<protein>
    <submittedName>
        <fullName evidence="2">Uncharacterized protein</fullName>
    </submittedName>
</protein>
<proteinExistence type="predicted"/>
<gene>
    <name evidence="2" type="ORF">OsJ_24328</name>
</gene>
<dbReference type="AlphaFoldDB" id="B9FXC4"/>
<evidence type="ECO:0000256" key="1">
    <source>
        <dbReference type="SAM" id="MobiDB-lite"/>
    </source>
</evidence>
<accession>B9FXC4</accession>
<evidence type="ECO:0000313" key="2">
    <source>
        <dbReference type="EMBL" id="EEE67211.1"/>
    </source>
</evidence>
<name>B9FXC4_ORYSJ</name>
<organism evidence="2">
    <name type="scientific">Oryza sativa subsp. japonica</name>
    <name type="common">Rice</name>
    <dbReference type="NCBI Taxonomy" id="39947"/>
    <lineage>
        <taxon>Eukaryota</taxon>
        <taxon>Viridiplantae</taxon>
        <taxon>Streptophyta</taxon>
        <taxon>Embryophyta</taxon>
        <taxon>Tracheophyta</taxon>
        <taxon>Spermatophyta</taxon>
        <taxon>Magnoliopsida</taxon>
        <taxon>Liliopsida</taxon>
        <taxon>Poales</taxon>
        <taxon>Poaceae</taxon>
        <taxon>BOP clade</taxon>
        <taxon>Oryzoideae</taxon>
        <taxon>Oryzeae</taxon>
        <taxon>Oryzinae</taxon>
        <taxon>Oryza</taxon>
        <taxon>Oryza sativa</taxon>
    </lineage>
</organism>
<sequence>MGNGEQRWLSRTGMAGLYRLSQGHKRPYRNTYKDKWHGCRAPIKDPKLGRHPNNLSKPPGALLHSPHPRLEKRGSCPTWSWSVGTSPAQCGSAYPRPVRLLPAYRVLLQVPSSTRRSSPADAFAVPGVSSSLHSPPELDEKHGPVTESCDGVKALDGPSAAAGCEIETVVAG</sequence>
<dbReference type="EMBL" id="CM000144">
    <property type="protein sequence ID" value="EEE67211.1"/>
    <property type="molecule type" value="Genomic_DNA"/>
</dbReference>
<dbReference type="Proteomes" id="UP000007752">
    <property type="component" value="Chromosome 7"/>
</dbReference>
<reference evidence="2" key="1">
    <citation type="journal article" date="2005" name="PLoS Biol.">
        <title>The genomes of Oryza sativa: a history of duplications.</title>
        <authorList>
            <person name="Yu J."/>
            <person name="Wang J."/>
            <person name="Lin W."/>
            <person name="Li S."/>
            <person name="Li H."/>
            <person name="Zhou J."/>
            <person name="Ni P."/>
            <person name="Dong W."/>
            <person name="Hu S."/>
            <person name="Zeng C."/>
            <person name="Zhang J."/>
            <person name="Zhang Y."/>
            <person name="Li R."/>
            <person name="Xu Z."/>
            <person name="Li S."/>
            <person name="Li X."/>
            <person name="Zheng H."/>
            <person name="Cong L."/>
            <person name="Lin L."/>
            <person name="Yin J."/>
            <person name="Geng J."/>
            <person name="Li G."/>
            <person name="Shi J."/>
            <person name="Liu J."/>
            <person name="Lv H."/>
            <person name="Li J."/>
            <person name="Wang J."/>
            <person name="Deng Y."/>
            <person name="Ran L."/>
            <person name="Shi X."/>
            <person name="Wang X."/>
            <person name="Wu Q."/>
            <person name="Li C."/>
            <person name="Ren X."/>
            <person name="Wang J."/>
            <person name="Wang X."/>
            <person name="Li D."/>
            <person name="Liu D."/>
            <person name="Zhang X."/>
            <person name="Ji Z."/>
            <person name="Zhao W."/>
            <person name="Sun Y."/>
            <person name="Zhang Z."/>
            <person name="Bao J."/>
            <person name="Han Y."/>
            <person name="Dong L."/>
            <person name="Ji J."/>
            <person name="Chen P."/>
            <person name="Wu S."/>
            <person name="Liu J."/>
            <person name="Xiao Y."/>
            <person name="Bu D."/>
            <person name="Tan J."/>
            <person name="Yang L."/>
            <person name="Ye C."/>
            <person name="Zhang J."/>
            <person name="Xu J."/>
            <person name="Zhou Y."/>
            <person name="Yu Y."/>
            <person name="Zhang B."/>
            <person name="Zhuang S."/>
            <person name="Wei H."/>
            <person name="Liu B."/>
            <person name="Lei M."/>
            <person name="Yu H."/>
            <person name="Li Y."/>
            <person name="Xu H."/>
            <person name="Wei S."/>
            <person name="He X."/>
            <person name="Fang L."/>
            <person name="Zhang Z."/>
            <person name="Zhang Y."/>
            <person name="Huang X."/>
            <person name="Su Z."/>
            <person name="Tong W."/>
            <person name="Li J."/>
            <person name="Tong Z."/>
            <person name="Li S."/>
            <person name="Ye J."/>
            <person name="Wang L."/>
            <person name="Fang L."/>
            <person name="Lei T."/>
            <person name="Chen C."/>
            <person name="Chen H."/>
            <person name="Xu Z."/>
            <person name="Li H."/>
            <person name="Huang H."/>
            <person name="Zhang F."/>
            <person name="Xu H."/>
            <person name="Li N."/>
            <person name="Zhao C."/>
            <person name="Li S."/>
            <person name="Dong L."/>
            <person name="Huang Y."/>
            <person name="Li L."/>
            <person name="Xi Y."/>
            <person name="Qi Q."/>
            <person name="Li W."/>
            <person name="Zhang B."/>
            <person name="Hu W."/>
            <person name="Zhang Y."/>
            <person name="Tian X."/>
            <person name="Jiao Y."/>
            <person name="Liang X."/>
            <person name="Jin J."/>
            <person name="Gao L."/>
            <person name="Zheng W."/>
            <person name="Hao B."/>
            <person name="Liu S."/>
            <person name="Wang W."/>
            <person name="Yuan L."/>
            <person name="Cao M."/>
            <person name="McDermott J."/>
            <person name="Samudrala R."/>
            <person name="Wang J."/>
            <person name="Wong G.K."/>
            <person name="Yang H."/>
        </authorList>
    </citation>
    <scope>NUCLEOTIDE SEQUENCE [LARGE SCALE GENOMIC DNA]</scope>
</reference>
<feature type="region of interest" description="Disordered" evidence="1">
    <location>
        <begin position="115"/>
        <end position="150"/>
    </location>
</feature>